<dbReference type="InterPro" id="IPR050187">
    <property type="entry name" value="Lipid_Phosphate_FormReg"/>
</dbReference>
<dbReference type="GO" id="GO:0046872">
    <property type="term" value="F:metal ion binding"/>
    <property type="evidence" value="ECO:0007669"/>
    <property type="project" value="UniProtKB-KW"/>
</dbReference>
<dbReference type="AlphaFoldDB" id="A0A7K1YC05"/>
<dbReference type="GO" id="GO:0016301">
    <property type="term" value="F:kinase activity"/>
    <property type="evidence" value="ECO:0007669"/>
    <property type="project" value="UniProtKB-KW"/>
</dbReference>
<evidence type="ECO:0000256" key="1">
    <source>
        <dbReference type="ARBA" id="ARBA00001946"/>
    </source>
</evidence>
<evidence type="ECO:0000256" key="9">
    <source>
        <dbReference type="ARBA" id="ARBA00023098"/>
    </source>
</evidence>
<evidence type="ECO:0000256" key="11">
    <source>
        <dbReference type="ARBA" id="ARBA00023264"/>
    </source>
</evidence>
<comment type="cofactor">
    <cofactor evidence="1">
        <name>Mg(2+)</name>
        <dbReference type="ChEBI" id="CHEBI:18420"/>
    </cofactor>
</comment>
<dbReference type="GO" id="GO:0008654">
    <property type="term" value="P:phospholipid biosynthetic process"/>
    <property type="evidence" value="ECO:0007669"/>
    <property type="project" value="UniProtKB-KW"/>
</dbReference>
<evidence type="ECO:0000259" key="12">
    <source>
        <dbReference type="PROSITE" id="PS50146"/>
    </source>
</evidence>
<organism evidence="13 14">
    <name type="scientific">Hufsiella arboris</name>
    <dbReference type="NCBI Taxonomy" id="2695275"/>
    <lineage>
        <taxon>Bacteria</taxon>
        <taxon>Pseudomonadati</taxon>
        <taxon>Bacteroidota</taxon>
        <taxon>Sphingobacteriia</taxon>
        <taxon>Sphingobacteriales</taxon>
        <taxon>Sphingobacteriaceae</taxon>
        <taxon>Hufsiella</taxon>
    </lineage>
</organism>
<keyword evidence="4" id="KW-0479">Metal-binding</keyword>
<reference evidence="13 14" key="1">
    <citation type="submission" date="2019-11" db="EMBL/GenBank/DDBJ databases">
        <title>Pedobacter sp. HMF7647 Genome sequencing and assembly.</title>
        <authorList>
            <person name="Kang H."/>
            <person name="Kim H."/>
            <person name="Joh K."/>
        </authorList>
    </citation>
    <scope>NUCLEOTIDE SEQUENCE [LARGE SCALE GENOMIC DNA]</scope>
    <source>
        <strain evidence="13 14">HMF7647</strain>
    </source>
</reference>
<dbReference type="Gene3D" id="2.60.200.40">
    <property type="match status" value="1"/>
</dbReference>
<keyword evidence="9" id="KW-0443">Lipid metabolism</keyword>
<dbReference type="GO" id="GO:0005524">
    <property type="term" value="F:ATP binding"/>
    <property type="evidence" value="ECO:0007669"/>
    <property type="project" value="UniProtKB-KW"/>
</dbReference>
<gene>
    <name evidence="13" type="ORF">GS399_11610</name>
</gene>
<evidence type="ECO:0000256" key="5">
    <source>
        <dbReference type="ARBA" id="ARBA00022741"/>
    </source>
</evidence>
<dbReference type="InterPro" id="IPR001206">
    <property type="entry name" value="Diacylglycerol_kinase_cat_dom"/>
</dbReference>
<dbReference type="SMART" id="SM00046">
    <property type="entry name" value="DAGKc"/>
    <property type="match status" value="1"/>
</dbReference>
<evidence type="ECO:0000313" key="13">
    <source>
        <dbReference type="EMBL" id="MXV51619.1"/>
    </source>
</evidence>
<name>A0A7K1YC05_9SPHI</name>
<keyword evidence="11" id="KW-1208">Phospholipid metabolism</keyword>
<dbReference type="NCBIfam" id="TIGR00147">
    <property type="entry name" value="YegS/Rv2252/BmrU family lipid kinase"/>
    <property type="match status" value="1"/>
</dbReference>
<keyword evidence="7" id="KW-0067">ATP-binding</keyword>
<dbReference type="InterPro" id="IPR017438">
    <property type="entry name" value="ATP-NAD_kinase_N"/>
</dbReference>
<dbReference type="EMBL" id="WVHT01000005">
    <property type="protein sequence ID" value="MXV51619.1"/>
    <property type="molecule type" value="Genomic_DNA"/>
</dbReference>
<keyword evidence="14" id="KW-1185">Reference proteome</keyword>
<evidence type="ECO:0000256" key="6">
    <source>
        <dbReference type="ARBA" id="ARBA00022777"/>
    </source>
</evidence>
<evidence type="ECO:0000313" key="14">
    <source>
        <dbReference type="Proteomes" id="UP000466586"/>
    </source>
</evidence>
<comment type="caution">
    <text evidence="13">The sequence shown here is derived from an EMBL/GenBank/DDBJ whole genome shotgun (WGS) entry which is preliminary data.</text>
</comment>
<evidence type="ECO:0000256" key="8">
    <source>
        <dbReference type="ARBA" id="ARBA00022842"/>
    </source>
</evidence>
<dbReference type="Pfam" id="PF19279">
    <property type="entry name" value="YegS_C"/>
    <property type="match status" value="1"/>
</dbReference>
<dbReference type="InterPro" id="IPR045540">
    <property type="entry name" value="YegS/DAGK_C"/>
</dbReference>
<protein>
    <submittedName>
        <fullName evidence="13">YegS/Rv2252/BmrU family lipid kinase</fullName>
    </submittedName>
</protein>
<dbReference type="InterPro" id="IPR005218">
    <property type="entry name" value="Diacylglycerol/lipid_kinase"/>
</dbReference>
<accession>A0A7K1YC05</accession>
<dbReference type="PROSITE" id="PS50146">
    <property type="entry name" value="DAGK"/>
    <property type="match status" value="1"/>
</dbReference>
<dbReference type="Gene3D" id="3.40.50.10330">
    <property type="entry name" value="Probable inorganic polyphosphate/atp-NAD kinase, domain 1"/>
    <property type="match status" value="1"/>
</dbReference>
<feature type="domain" description="DAGKc" evidence="12">
    <location>
        <begin position="3"/>
        <end position="132"/>
    </location>
</feature>
<evidence type="ECO:0000256" key="4">
    <source>
        <dbReference type="ARBA" id="ARBA00022723"/>
    </source>
</evidence>
<evidence type="ECO:0000256" key="3">
    <source>
        <dbReference type="ARBA" id="ARBA00022679"/>
    </source>
</evidence>
<evidence type="ECO:0000256" key="2">
    <source>
        <dbReference type="ARBA" id="ARBA00022516"/>
    </source>
</evidence>
<dbReference type="PANTHER" id="PTHR12358">
    <property type="entry name" value="SPHINGOSINE KINASE"/>
    <property type="match status" value="1"/>
</dbReference>
<dbReference type="SUPFAM" id="SSF111331">
    <property type="entry name" value="NAD kinase/diacylglycerol kinase-like"/>
    <property type="match status" value="1"/>
</dbReference>
<keyword evidence="10" id="KW-0594">Phospholipid biosynthesis</keyword>
<dbReference type="GO" id="GO:0005886">
    <property type="term" value="C:plasma membrane"/>
    <property type="evidence" value="ECO:0007669"/>
    <property type="project" value="TreeGrafter"/>
</dbReference>
<dbReference type="Proteomes" id="UP000466586">
    <property type="component" value="Unassembled WGS sequence"/>
</dbReference>
<proteinExistence type="predicted"/>
<keyword evidence="6 13" id="KW-0418">Kinase</keyword>
<evidence type="ECO:0000256" key="7">
    <source>
        <dbReference type="ARBA" id="ARBA00022840"/>
    </source>
</evidence>
<keyword evidence="2" id="KW-0444">Lipid biosynthesis</keyword>
<dbReference type="Pfam" id="PF00781">
    <property type="entry name" value="DAGK_cat"/>
    <property type="match status" value="1"/>
</dbReference>
<dbReference type="PANTHER" id="PTHR12358:SF106">
    <property type="entry name" value="LIPID KINASE YEGS"/>
    <property type="match status" value="1"/>
</dbReference>
<dbReference type="InterPro" id="IPR016064">
    <property type="entry name" value="NAD/diacylglycerol_kinase_sf"/>
</dbReference>
<keyword evidence="8" id="KW-0460">Magnesium</keyword>
<keyword evidence="3" id="KW-0808">Transferase</keyword>
<sequence>MNPLKKRVLFIINPISGGNNKSGFLKKLNRHLDLNKFDAHCVFTEYKNHAYKVAKDHVASSDIIVAVGGDGTVNEVASALKDTDVLLGIIPSGSGNGLARTLNIPLDHKKAIERINTGRSLKIDCGELNGRSFFNMAGLGFDAHISALFDRGGKRGFFGYAKSIINEISSYKSKEYFLRINDREYCKKAFMLSIANSSQYGNNAHVAPEASVNDGLLDVCIIKPFSVWWFPVMIWHLFSKTANRSRYVEIIQGKDILIKREQMAPVHLDGEPLYEGLQINILVKPLCLSILV</sequence>
<keyword evidence="5" id="KW-0547">Nucleotide-binding</keyword>
<evidence type="ECO:0000256" key="10">
    <source>
        <dbReference type="ARBA" id="ARBA00023209"/>
    </source>
</evidence>